<name>A0A9N9D7J1_9GLOM</name>
<sequence length="252" mass="29021">MKNFRYFNVFITIFALIFITGPVKSCEKKCREGISDAFADSWGPEIAPIFDDLRTTVTTSLFFDMNLDDISDEWKVIDIVTRELATEVYNQINDFKNTYLRNMSTVIQDSIFNVLPQFKGNCNDPFRVKQPPLGVNWTSQDCERMDYICGNPPSICHFIGIAKQKCFNSLIQRIIDNSDTNGIYIQAIQHKVKTIADKHSLAYDGTKSITKSITKVVQNSLYEFPSYFKSRFCPDNCLQYDEDIKLLLLSYP</sequence>
<organism evidence="2 3">
    <name type="scientific">Dentiscutata erythropus</name>
    <dbReference type="NCBI Taxonomy" id="1348616"/>
    <lineage>
        <taxon>Eukaryota</taxon>
        <taxon>Fungi</taxon>
        <taxon>Fungi incertae sedis</taxon>
        <taxon>Mucoromycota</taxon>
        <taxon>Glomeromycotina</taxon>
        <taxon>Glomeromycetes</taxon>
        <taxon>Diversisporales</taxon>
        <taxon>Gigasporaceae</taxon>
        <taxon>Dentiscutata</taxon>
    </lineage>
</organism>
<protein>
    <submittedName>
        <fullName evidence="2">23170_t:CDS:1</fullName>
    </submittedName>
</protein>
<comment type="caution">
    <text evidence="2">The sequence shown here is derived from an EMBL/GenBank/DDBJ whole genome shotgun (WGS) entry which is preliminary data.</text>
</comment>
<dbReference type="EMBL" id="CAJVPY010004673">
    <property type="protein sequence ID" value="CAG8625228.1"/>
    <property type="molecule type" value="Genomic_DNA"/>
</dbReference>
<feature type="chain" id="PRO_5040431866" evidence="1">
    <location>
        <begin position="26"/>
        <end position="252"/>
    </location>
</feature>
<keyword evidence="1" id="KW-0732">Signal</keyword>
<dbReference type="AlphaFoldDB" id="A0A9N9D7J1"/>
<gene>
    <name evidence="2" type="ORF">DERYTH_LOCUS8851</name>
</gene>
<dbReference type="OrthoDB" id="2324139at2759"/>
<accession>A0A9N9D7J1</accession>
<keyword evidence="3" id="KW-1185">Reference proteome</keyword>
<proteinExistence type="predicted"/>
<evidence type="ECO:0000313" key="3">
    <source>
        <dbReference type="Proteomes" id="UP000789405"/>
    </source>
</evidence>
<reference evidence="2" key="1">
    <citation type="submission" date="2021-06" db="EMBL/GenBank/DDBJ databases">
        <authorList>
            <person name="Kallberg Y."/>
            <person name="Tangrot J."/>
            <person name="Rosling A."/>
        </authorList>
    </citation>
    <scope>NUCLEOTIDE SEQUENCE</scope>
    <source>
        <strain evidence="2">MA453B</strain>
    </source>
</reference>
<evidence type="ECO:0000313" key="2">
    <source>
        <dbReference type="EMBL" id="CAG8625228.1"/>
    </source>
</evidence>
<evidence type="ECO:0000256" key="1">
    <source>
        <dbReference type="SAM" id="SignalP"/>
    </source>
</evidence>
<dbReference type="Proteomes" id="UP000789405">
    <property type="component" value="Unassembled WGS sequence"/>
</dbReference>
<feature type="signal peptide" evidence="1">
    <location>
        <begin position="1"/>
        <end position="25"/>
    </location>
</feature>